<dbReference type="AlphaFoldDB" id="A0A2J0MIF8"/>
<dbReference type="Gene3D" id="3.10.150.10">
    <property type="entry name" value="DNA Polymerase III, subunit A, domain 2"/>
    <property type="match status" value="1"/>
</dbReference>
<comment type="caution">
    <text evidence="13">The sequence shown here is derived from an EMBL/GenBank/DDBJ whole genome shotgun (WGS) entry which is preliminary data.</text>
</comment>
<dbReference type="GO" id="GO:0006271">
    <property type="term" value="P:DNA strand elongation involved in DNA replication"/>
    <property type="evidence" value="ECO:0007669"/>
    <property type="project" value="TreeGrafter"/>
</dbReference>
<dbReference type="CDD" id="cd00140">
    <property type="entry name" value="beta_clamp"/>
    <property type="match status" value="1"/>
</dbReference>
<evidence type="ECO:0000313" key="13">
    <source>
        <dbReference type="EMBL" id="PIZ85423.1"/>
    </source>
</evidence>
<dbReference type="InterPro" id="IPR022635">
    <property type="entry name" value="DNA_polIII_beta_C"/>
</dbReference>
<dbReference type="NCBIfam" id="TIGR00663">
    <property type="entry name" value="dnan"/>
    <property type="match status" value="1"/>
</dbReference>
<evidence type="ECO:0000256" key="8">
    <source>
        <dbReference type="ARBA" id="ARBA00023125"/>
    </source>
</evidence>
<evidence type="ECO:0000256" key="5">
    <source>
        <dbReference type="ARBA" id="ARBA00022695"/>
    </source>
</evidence>
<dbReference type="InterPro" id="IPR022637">
    <property type="entry name" value="DNA_polIII_beta_cen"/>
</dbReference>
<feature type="domain" description="DNA polymerase III beta sliding clamp C-terminal" evidence="12">
    <location>
        <begin position="251"/>
        <end position="371"/>
    </location>
</feature>
<evidence type="ECO:0000256" key="7">
    <source>
        <dbReference type="ARBA" id="ARBA00022932"/>
    </source>
</evidence>
<proteinExistence type="inferred from homology"/>
<accession>A0A2J0MIF8</accession>
<evidence type="ECO:0000259" key="11">
    <source>
        <dbReference type="Pfam" id="PF02767"/>
    </source>
</evidence>
<dbReference type="SUPFAM" id="SSF55979">
    <property type="entry name" value="DNA clamp"/>
    <property type="match status" value="3"/>
</dbReference>
<dbReference type="InterPro" id="IPR046938">
    <property type="entry name" value="DNA_clamp_sf"/>
</dbReference>
<evidence type="ECO:0000256" key="3">
    <source>
        <dbReference type="ARBA" id="ARBA00022490"/>
    </source>
</evidence>
<evidence type="ECO:0000259" key="10">
    <source>
        <dbReference type="Pfam" id="PF00712"/>
    </source>
</evidence>
<comment type="similarity">
    <text evidence="2 9">Belongs to the beta sliding clamp family.</text>
</comment>
<evidence type="ECO:0000256" key="2">
    <source>
        <dbReference type="ARBA" id="ARBA00010752"/>
    </source>
</evidence>
<dbReference type="EMBL" id="PFOX01000050">
    <property type="protein sequence ID" value="PIZ85423.1"/>
    <property type="molecule type" value="Genomic_DNA"/>
</dbReference>
<name>A0A2J0MIF8_9BACT</name>
<keyword evidence="6 9" id="KW-0235">DNA replication</keyword>
<dbReference type="Proteomes" id="UP000229132">
    <property type="component" value="Unassembled WGS sequence"/>
</dbReference>
<evidence type="ECO:0000313" key="14">
    <source>
        <dbReference type="Proteomes" id="UP000229132"/>
    </source>
</evidence>
<evidence type="ECO:0000256" key="6">
    <source>
        <dbReference type="ARBA" id="ARBA00022705"/>
    </source>
</evidence>
<dbReference type="GO" id="GO:0003887">
    <property type="term" value="F:DNA-directed DNA polymerase activity"/>
    <property type="evidence" value="ECO:0007669"/>
    <property type="project" value="UniProtKB-UniRule"/>
</dbReference>
<feature type="domain" description="DNA polymerase III beta sliding clamp N-terminal" evidence="10">
    <location>
        <begin position="9"/>
        <end position="127"/>
    </location>
</feature>
<feature type="domain" description="DNA polymerase III beta sliding clamp central" evidence="11">
    <location>
        <begin position="135"/>
        <end position="249"/>
    </location>
</feature>
<dbReference type="InterPro" id="IPR001001">
    <property type="entry name" value="DNA_polIII_beta"/>
</dbReference>
<evidence type="ECO:0000256" key="4">
    <source>
        <dbReference type="ARBA" id="ARBA00022679"/>
    </source>
</evidence>
<dbReference type="PANTHER" id="PTHR30478">
    <property type="entry name" value="DNA POLYMERASE III SUBUNIT BETA"/>
    <property type="match status" value="1"/>
</dbReference>
<reference evidence="14" key="1">
    <citation type="submission" date="2017-09" db="EMBL/GenBank/DDBJ databases">
        <title>Depth-based differentiation of microbial function through sediment-hosted aquifers and enrichment of novel symbionts in the deep terrestrial subsurface.</title>
        <authorList>
            <person name="Probst A.J."/>
            <person name="Ladd B."/>
            <person name="Jarett J.K."/>
            <person name="Geller-Mcgrath D.E."/>
            <person name="Sieber C.M.K."/>
            <person name="Emerson J.B."/>
            <person name="Anantharaman K."/>
            <person name="Thomas B.C."/>
            <person name="Malmstrom R."/>
            <person name="Stieglmeier M."/>
            <person name="Klingl A."/>
            <person name="Woyke T."/>
            <person name="Ryan C.M."/>
            <person name="Banfield J.F."/>
        </authorList>
    </citation>
    <scope>NUCLEOTIDE SEQUENCE [LARGE SCALE GENOMIC DNA]</scope>
</reference>
<protein>
    <recommendedName>
        <fullName evidence="9">Beta sliding clamp</fullName>
    </recommendedName>
</protein>
<dbReference type="PIRSF" id="PIRSF000804">
    <property type="entry name" value="DNA_pol_III_b"/>
    <property type="match status" value="1"/>
</dbReference>
<dbReference type="Pfam" id="PF02767">
    <property type="entry name" value="DNA_pol3_beta_2"/>
    <property type="match status" value="1"/>
</dbReference>
<dbReference type="Pfam" id="PF02768">
    <property type="entry name" value="DNA_pol3_beta_3"/>
    <property type="match status" value="1"/>
</dbReference>
<dbReference type="InterPro" id="IPR022634">
    <property type="entry name" value="DNA_polIII_beta_N"/>
</dbReference>
<dbReference type="GO" id="GO:0009360">
    <property type="term" value="C:DNA polymerase III complex"/>
    <property type="evidence" value="ECO:0007669"/>
    <property type="project" value="InterPro"/>
</dbReference>
<keyword evidence="7 9" id="KW-0239">DNA-directed DNA polymerase</keyword>
<dbReference type="GO" id="GO:0008408">
    <property type="term" value="F:3'-5' exonuclease activity"/>
    <property type="evidence" value="ECO:0007669"/>
    <property type="project" value="InterPro"/>
</dbReference>
<keyword evidence="8" id="KW-0238">DNA-binding</keyword>
<gene>
    <name evidence="13" type="primary">dnaN</name>
    <name evidence="13" type="ORF">COX94_02700</name>
</gene>
<comment type="function">
    <text evidence="9">Confers DNA tethering and processivity to DNA polymerases and other proteins. Acts as a clamp, forming a ring around DNA (a reaction catalyzed by the clamp-loading complex) which diffuses in an ATP-independent manner freely and bidirectionally along dsDNA. Initially characterized for its ability to contact the catalytic subunit of DNA polymerase III (Pol III), a complex, multichain enzyme responsible for most of the replicative synthesis in bacteria; Pol III exhibits 3'-5' exonuclease proofreading activity. The beta chain is required for initiation of replication as well as for processivity of DNA replication.</text>
</comment>
<dbReference type="Gene3D" id="3.70.10.10">
    <property type="match status" value="1"/>
</dbReference>
<keyword evidence="4 9" id="KW-0808">Transferase</keyword>
<dbReference type="PANTHER" id="PTHR30478:SF0">
    <property type="entry name" value="BETA SLIDING CLAMP"/>
    <property type="match status" value="1"/>
</dbReference>
<keyword evidence="3 9" id="KW-0963">Cytoplasm</keyword>
<dbReference type="GO" id="GO:0003677">
    <property type="term" value="F:DNA binding"/>
    <property type="evidence" value="ECO:0007669"/>
    <property type="project" value="UniProtKB-UniRule"/>
</dbReference>
<evidence type="ECO:0000256" key="9">
    <source>
        <dbReference type="PIRNR" id="PIRNR000804"/>
    </source>
</evidence>
<organism evidence="13 14">
    <name type="scientific">Candidatus Nomurabacteria bacterium CG_4_10_14_0_2_um_filter_33_9</name>
    <dbReference type="NCBI Taxonomy" id="1974728"/>
    <lineage>
        <taxon>Bacteria</taxon>
        <taxon>Candidatus Nomuraibacteriota</taxon>
    </lineage>
</organism>
<evidence type="ECO:0000259" key="12">
    <source>
        <dbReference type="Pfam" id="PF02768"/>
    </source>
</evidence>
<dbReference type="Pfam" id="PF00712">
    <property type="entry name" value="DNA_pol3_beta"/>
    <property type="match status" value="1"/>
</dbReference>
<sequence>MKYIIYKHMKIECGIEKIKNGILQVEKITGKNLTLPILSSILLIASGKSLKLRATNLSLGVEIEIPAKVEKEGIVAVSGTTLAGIFSNIFQNENIYLEEEGGNLLIKTKKSKIKLKGQTHDDFPTIPIVNGKTFEIESKKLVDGIKSVYYSSSLSDIKPEISSVYIYSNEDNLVFVSTDSFRLAEKKIKTKIVEEISGMLVPFKNIPEILRIFGDIQGVIKVCFNKNQISFSSDNVYLTSRIIDGVFPDYRQIIPKEFEVEAIILKQDLLNALKLSNIFSDKFNQINLLIKPKEKIFELSSQNNDIGENKTYLDAVLKGKDAVLGFNYKYFFDCFQSINTDSISIRLNQSSKPMVISGSSDNSFTYLIMPMNR</sequence>
<dbReference type="GO" id="GO:0005737">
    <property type="term" value="C:cytoplasm"/>
    <property type="evidence" value="ECO:0007669"/>
    <property type="project" value="UniProtKB-SubCell"/>
</dbReference>
<evidence type="ECO:0000256" key="1">
    <source>
        <dbReference type="ARBA" id="ARBA00004496"/>
    </source>
</evidence>
<dbReference type="SMART" id="SM00480">
    <property type="entry name" value="POL3Bc"/>
    <property type="match status" value="1"/>
</dbReference>
<keyword evidence="5 9" id="KW-0548">Nucleotidyltransferase</keyword>
<comment type="subcellular location">
    <subcellularLocation>
        <location evidence="1 9">Cytoplasm</location>
    </subcellularLocation>
</comment>
<comment type="subunit">
    <text evidence="9">Forms a ring-shaped head-to-tail homodimer around DNA.</text>
</comment>